<evidence type="ECO:0000256" key="5">
    <source>
        <dbReference type="PROSITE-ProRule" id="PRU00221"/>
    </source>
</evidence>
<keyword evidence="3" id="KW-0479">Metal-binding</keyword>
<evidence type="ECO:0000256" key="3">
    <source>
        <dbReference type="ARBA" id="ARBA00022723"/>
    </source>
</evidence>
<keyword evidence="9" id="KW-1185">Reference proteome</keyword>
<gene>
    <name evidence="8" type="ORF">L211DRAFT_489458</name>
</gene>
<organism evidence="8 9">
    <name type="scientific">Terfezia boudieri ATCC MYA-4762</name>
    <dbReference type="NCBI Taxonomy" id="1051890"/>
    <lineage>
        <taxon>Eukaryota</taxon>
        <taxon>Fungi</taxon>
        <taxon>Dikarya</taxon>
        <taxon>Ascomycota</taxon>
        <taxon>Pezizomycotina</taxon>
        <taxon>Pezizomycetes</taxon>
        <taxon>Pezizales</taxon>
        <taxon>Pezizaceae</taxon>
        <taxon>Terfezia</taxon>
    </lineage>
</organism>
<dbReference type="SUPFAM" id="SSF50978">
    <property type="entry name" value="WD40 repeat-like"/>
    <property type="match status" value="1"/>
</dbReference>
<dbReference type="AlphaFoldDB" id="A0A3N4LDF5"/>
<evidence type="ECO:0000256" key="6">
    <source>
        <dbReference type="SAM" id="MobiDB-lite"/>
    </source>
</evidence>
<name>A0A3N4LDF5_9PEZI</name>
<evidence type="ECO:0000313" key="8">
    <source>
        <dbReference type="EMBL" id="RPB20914.1"/>
    </source>
</evidence>
<feature type="region of interest" description="Disordered" evidence="6">
    <location>
        <begin position="1"/>
        <end position="28"/>
    </location>
</feature>
<dbReference type="Proteomes" id="UP000267821">
    <property type="component" value="Unassembled WGS sequence"/>
</dbReference>
<sequence>MMGSARRGLISNESPERSETPLPKSLDNTVNGSIHGQFVAPPIHGDAILTDALGPEVKYNVGSDDSTPRLLHRIQQNESVLALAVSRSLGLIYAGSGSGGIMAWSIETYEPVATMKNHTGGVLALCLSDDEKLLFSSGGDAIVNVWDAVGFKLLYSIYSTFDVGDVFCIAYSSSLQTAYFGAQNTSVQWYDLKARDRAPKSMLKNHPSRRSHRFFDSKGAGGKAQPRMDECSSLQESRLLEISPINIVQYAHYSYVYCMQLIKNLGGCGEDCETLFTGGGDGDVKLWNIDPHTSMIIEKQTLHGGDSGVLSMAVRETFLYCGLTDGEINIWDLDTFQLIRNVKAHREDVLAMSVLGSNIFSGSASGFTQKWSGSFECQARWEAHNGLVLASIALTRNDRLIYITGGNDQSITIWDVSPYEDEKSRYPKSQNDQLLSALGKLVSFRTVSNNPLYLEECRRGATYLKSLFKRFGATATLLTTEDNRNPVVFARFKGTNSKDTKTILFYGHYDVIPAELQSNDEWATNPFELTGVNGYLYGRGVSDNKGPCLAALFAAGELVQEQALASDIVFLIDGEEESGSRGFANAIRKNKELIGNVDWILLANSYWLDDEVPCLTYGLRGVIHATVEIESEQPDQHSGVDGSRLNREPTIDLVGLLARLTSDEGAILIPEFYSPICPVTVAEEKRYEEIVANFLKRDPTIDKAALRDRLMSKWRFPSLTIHRVNVSGPSNATIIPRSASAAISLRIVPDQQLGDVKKALKDYLTEQFKRFRSNNKLKISIDHEAEPWLGDPENEAFRTLEKAIMEEWGREDGVGGGTNTGAGVKPLYIREGGSIPSARFLEKEFGAMAAHLPCGQASDHAHLDNERLRLRNLYKSKAILKTVFSELPWK</sequence>
<dbReference type="PIRSF" id="PIRSF037237">
    <property type="entry name" value="Peptidase_WD_repeats_DUG2"/>
    <property type="match status" value="1"/>
</dbReference>
<dbReference type="Pfam" id="PF01546">
    <property type="entry name" value="Peptidase_M20"/>
    <property type="match status" value="1"/>
</dbReference>
<evidence type="ECO:0000259" key="7">
    <source>
        <dbReference type="Pfam" id="PF07687"/>
    </source>
</evidence>
<dbReference type="Gene3D" id="3.40.630.10">
    <property type="entry name" value="Zn peptidases"/>
    <property type="match status" value="1"/>
</dbReference>
<dbReference type="Gene3D" id="3.30.70.360">
    <property type="match status" value="1"/>
</dbReference>
<dbReference type="InterPro" id="IPR036322">
    <property type="entry name" value="WD40_repeat_dom_sf"/>
</dbReference>
<dbReference type="InterPro" id="IPR017149">
    <property type="entry name" value="GSH_degradosome_Dug2"/>
</dbReference>
<accession>A0A3N4LDF5</accession>
<protein>
    <submittedName>
        <fullName evidence="8">Glutathione degradosome</fullName>
    </submittedName>
</protein>
<dbReference type="InterPro" id="IPR001680">
    <property type="entry name" value="WD40_rpt"/>
</dbReference>
<evidence type="ECO:0000256" key="1">
    <source>
        <dbReference type="ARBA" id="ARBA00006247"/>
    </source>
</evidence>
<dbReference type="Pfam" id="PF07687">
    <property type="entry name" value="M20_dimer"/>
    <property type="match status" value="1"/>
</dbReference>
<dbReference type="OrthoDB" id="7832001at2759"/>
<dbReference type="InParanoid" id="A0A3N4LDF5"/>
<comment type="similarity">
    <text evidence="1">Belongs to the peptidase M20A family.</text>
</comment>
<feature type="region of interest" description="Disordered" evidence="6">
    <location>
        <begin position="202"/>
        <end position="227"/>
    </location>
</feature>
<dbReference type="PANTHER" id="PTHR43270:SF8">
    <property type="entry name" value="DI- AND TRIPEPTIDASE DUG2-RELATED"/>
    <property type="match status" value="1"/>
</dbReference>
<dbReference type="InterPro" id="IPR002933">
    <property type="entry name" value="Peptidase_M20"/>
</dbReference>
<dbReference type="EMBL" id="ML121566">
    <property type="protein sequence ID" value="RPB20914.1"/>
    <property type="molecule type" value="Genomic_DNA"/>
</dbReference>
<feature type="domain" description="Peptidase M20 dimerisation" evidence="7">
    <location>
        <begin position="620"/>
        <end position="769"/>
    </location>
</feature>
<dbReference type="SMART" id="SM00320">
    <property type="entry name" value="WD40"/>
    <property type="match status" value="7"/>
</dbReference>
<dbReference type="PANTHER" id="PTHR43270">
    <property type="entry name" value="BETA-ALA-HIS DIPEPTIDASE"/>
    <property type="match status" value="1"/>
</dbReference>
<keyword evidence="5" id="KW-0853">WD repeat</keyword>
<dbReference type="SUPFAM" id="SSF53187">
    <property type="entry name" value="Zn-dependent exopeptidases"/>
    <property type="match status" value="1"/>
</dbReference>
<dbReference type="FunCoup" id="A0A3N4LDF5">
    <property type="interactions" value="86"/>
</dbReference>
<dbReference type="STRING" id="1051890.A0A3N4LDF5"/>
<dbReference type="PROSITE" id="PS50082">
    <property type="entry name" value="WD_REPEATS_2"/>
    <property type="match status" value="1"/>
</dbReference>
<dbReference type="InterPro" id="IPR051458">
    <property type="entry name" value="Cyt/Met_Dipeptidase"/>
</dbReference>
<reference evidence="8 9" key="1">
    <citation type="journal article" date="2018" name="Nat. Ecol. Evol.">
        <title>Pezizomycetes genomes reveal the molecular basis of ectomycorrhizal truffle lifestyle.</title>
        <authorList>
            <person name="Murat C."/>
            <person name="Payen T."/>
            <person name="Noel B."/>
            <person name="Kuo A."/>
            <person name="Morin E."/>
            <person name="Chen J."/>
            <person name="Kohler A."/>
            <person name="Krizsan K."/>
            <person name="Balestrini R."/>
            <person name="Da Silva C."/>
            <person name="Montanini B."/>
            <person name="Hainaut M."/>
            <person name="Levati E."/>
            <person name="Barry K.W."/>
            <person name="Belfiori B."/>
            <person name="Cichocki N."/>
            <person name="Clum A."/>
            <person name="Dockter R.B."/>
            <person name="Fauchery L."/>
            <person name="Guy J."/>
            <person name="Iotti M."/>
            <person name="Le Tacon F."/>
            <person name="Lindquist E.A."/>
            <person name="Lipzen A."/>
            <person name="Malagnac F."/>
            <person name="Mello A."/>
            <person name="Molinier V."/>
            <person name="Miyauchi S."/>
            <person name="Poulain J."/>
            <person name="Riccioni C."/>
            <person name="Rubini A."/>
            <person name="Sitrit Y."/>
            <person name="Splivallo R."/>
            <person name="Traeger S."/>
            <person name="Wang M."/>
            <person name="Zifcakova L."/>
            <person name="Wipf D."/>
            <person name="Zambonelli A."/>
            <person name="Paolocci F."/>
            <person name="Nowrousian M."/>
            <person name="Ottonello S."/>
            <person name="Baldrian P."/>
            <person name="Spatafora J.W."/>
            <person name="Henrissat B."/>
            <person name="Nagy L.G."/>
            <person name="Aury J.M."/>
            <person name="Wincker P."/>
            <person name="Grigoriev I.V."/>
            <person name="Bonfante P."/>
            <person name="Martin F.M."/>
        </authorList>
    </citation>
    <scope>NUCLEOTIDE SEQUENCE [LARGE SCALE GENOMIC DNA]</scope>
    <source>
        <strain evidence="8 9">ATCC MYA-4762</strain>
    </source>
</reference>
<keyword evidence="2" id="KW-0645">Protease</keyword>
<evidence type="ECO:0000256" key="2">
    <source>
        <dbReference type="ARBA" id="ARBA00022670"/>
    </source>
</evidence>
<dbReference type="InterPro" id="IPR015943">
    <property type="entry name" value="WD40/YVTN_repeat-like_dom_sf"/>
</dbReference>
<dbReference type="GO" id="GO:0046872">
    <property type="term" value="F:metal ion binding"/>
    <property type="evidence" value="ECO:0007669"/>
    <property type="project" value="UniProtKB-KW"/>
</dbReference>
<keyword evidence="4" id="KW-0378">Hydrolase</keyword>
<dbReference type="InterPro" id="IPR011650">
    <property type="entry name" value="Peptidase_M20_dimer"/>
</dbReference>
<dbReference type="GO" id="GO:0006751">
    <property type="term" value="P:glutathione catabolic process"/>
    <property type="evidence" value="ECO:0007669"/>
    <property type="project" value="InterPro"/>
</dbReference>
<dbReference type="Gene3D" id="2.130.10.10">
    <property type="entry name" value="YVTN repeat-like/Quinoprotein amine dehydrogenase"/>
    <property type="match status" value="2"/>
</dbReference>
<dbReference type="Pfam" id="PF00400">
    <property type="entry name" value="WD40"/>
    <property type="match status" value="3"/>
</dbReference>
<evidence type="ECO:0000313" key="9">
    <source>
        <dbReference type="Proteomes" id="UP000267821"/>
    </source>
</evidence>
<feature type="repeat" description="WD" evidence="5">
    <location>
        <begin position="115"/>
        <end position="147"/>
    </location>
</feature>
<dbReference type="PROSITE" id="PS50294">
    <property type="entry name" value="WD_REPEATS_REGION"/>
    <property type="match status" value="1"/>
</dbReference>
<evidence type="ECO:0000256" key="4">
    <source>
        <dbReference type="ARBA" id="ARBA00022801"/>
    </source>
</evidence>
<proteinExistence type="inferred from homology"/>
<dbReference type="GO" id="GO:0008233">
    <property type="term" value="F:peptidase activity"/>
    <property type="evidence" value="ECO:0007669"/>
    <property type="project" value="UniProtKB-KW"/>
</dbReference>
<dbReference type="GO" id="GO:0006508">
    <property type="term" value="P:proteolysis"/>
    <property type="evidence" value="ECO:0007669"/>
    <property type="project" value="UniProtKB-KW"/>
</dbReference>